<accession>A0A7L4PE33</accession>
<dbReference type="PANTHER" id="PTHR42930">
    <property type="entry name" value="PHOSPHATE-SPECIFIC TRANSPORT SYSTEM ACCESSORY PROTEIN PHOU"/>
    <property type="match status" value="1"/>
</dbReference>
<evidence type="ECO:0000313" key="2">
    <source>
        <dbReference type="EMBL" id="NYR15946.1"/>
    </source>
</evidence>
<organism evidence="2 3">
    <name type="scientific">Pyrobaculum arsenaticum</name>
    <dbReference type="NCBI Taxonomy" id="121277"/>
    <lineage>
        <taxon>Archaea</taxon>
        <taxon>Thermoproteota</taxon>
        <taxon>Thermoprotei</taxon>
        <taxon>Thermoproteales</taxon>
        <taxon>Thermoproteaceae</taxon>
        <taxon>Pyrobaculum</taxon>
    </lineage>
</organism>
<feature type="domain" description="SpoVT-AbrB" evidence="1">
    <location>
        <begin position="8"/>
        <end position="53"/>
    </location>
</feature>
<dbReference type="Gene3D" id="1.20.58.220">
    <property type="entry name" value="Phosphate transport system protein phou homolog 2, domain 2"/>
    <property type="match status" value="1"/>
</dbReference>
<dbReference type="InterPro" id="IPR028366">
    <property type="entry name" value="PhoU"/>
</dbReference>
<dbReference type="SUPFAM" id="SSF109755">
    <property type="entry name" value="PhoU-like"/>
    <property type="match status" value="1"/>
</dbReference>
<dbReference type="InterPro" id="IPR037914">
    <property type="entry name" value="SpoVT-AbrB_sf"/>
</dbReference>
<dbReference type="Pfam" id="PF04014">
    <property type="entry name" value="MazE_antitoxin"/>
    <property type="match status" value="1"/>
</dbReference>
<comment type="caution">
    <text evidence="2">The sequence shown here is derived from an EMBL/GenBank/DDBJ whole genome shotgun (WGS) entry which is preliminary data.</text>
</comment>
<reference evidence="2 3" key="1">
    <citation type="journal article" date="2020" name="Nat. Commun.">
        <title>The structures of two archaeal type IV pili illuminate evolutionary relationships.</title>
        <authorList>
            <person name="Wang F."/>
            <person name="Baquero D.P."/>
            <person name="Su Z."/>
            <person name="Beltran L.C."/>
            <person name="Prangishvili D."/>
            <person name="Krupovic M."/>
            <person name="Egelman E.H."/>
        </authorList>
    </citation>
    <scope>NUCLEOTIDE SEQUENCE [LARGE SCALE GENOMIC DNA]</scope>
    <source>
        <strain evidence="2 3">2GA</strain>
    </source>
</reference>
<gene>
    <name evidence="2" type="ORF">HC235_08390</name>
</gene>
<evidence type="ECO:0000259" key="1">
    <source>
        <dbReference type="SMART" id="SM00966"/>
    </source>
</evidence>
<dbReference type="Pfam" id="PF01895">
    <property type="entry name" value="PhoU"/>
    <property type="match status" value="1"/>
</dbReference>
<dbReference type="RefSeq" id="WP_011901530.1">
    <property type="nucleotide sequence ID" value="NZ_JAAVJF010000004.1"/>
</dbReference>
<dbReference type="Proteomes" id="UP000554766">
    <property type="component" value="Unassembled WGS sequence"/>
</dbReference>
<dbReference type="GeneID" id="5054725"/>
<proteinExistence type="predicted"/>
<dbReference type="SMART" id="SM00966">
    <property type="entry name" value="SpoVT_AbrB"/>
    <property type="match status" value="1"/>
</dbReference>
<dbReference type="PANTHER" id="PTHR42930:SF2">
    <property type="entry name" value="PHOU DOMAIN-CONTAINING PROTEIN"/>
    <property type="match status" value="1"/>
</dbReference>
<name>A0A7L4PE33_9CREN</name>
<keyword evidence="3" id="KW-1185">Reference proteome</keyword>
<dbReference type="GO" id="GO:0003677">
    <property type="term" value="F:DNA binding"/>
    <property type="evidence" value="ECO:0007669"/>
    <property type="project" value="InterPro"/>
</dbReference>
<dbReference type="InterPro" id="IPR038078">
    <property type="entry name" value="PhoU-like_sf"/>
</dbReference>
<dbReference type="InterPro" id="IPR007159">
    <property type="entry name" value="SpoVT-AbrB_dom"/>
</dbReference>
<dbReference type="SUPFAM" id="SSF89447">
    <property type="entry name" value="AbrB/MazE/MraZ-like"/>
    <property type="match status" value="1"/>
</dbReference>
<dbReference type="EMBL" id="JAAVJF010000004">
    <property type="protein sequence ID" value="NYR15946.1"/>
    <property type="molecule type" value="Genomic_DNA"/>
</dbReference>
<protein>
    <submittedName>
        <fullName evidence="2">Phosphate uptake regulator PhoU</fullName>
    </submittedName>
</protein>
<dbReference type="AlphaFoldDB" id="A0A7L4PE33"/>
<dbReference type="GO" id="GO:0045936">
    <property type="term" value="P:negative regulation of phosphate metabolic process"/>
    <property type="evidence" value="ECO:0007669"/>
    <property type="project" value="InterPro"/>
</dbReference>
<dbReference type="OMA" id="YTTVDAM"/>
<dbReference type="GO" id="GO:0030643">
    <property type="term" value="P:intracellular phosphate ion homeostasis"/>
    <property type="evidence" value="ECO:0007669"/>
    <property type="project" value="InterPro"/>
</dbReference>
<dbReference type="InterPro" id="IPR026022">
    <property type="entry name" value="PhoU_dom"/>
</dbReference>
<evidence type="ECO:0000313" key="3">
    <source>
        <dbReference type="Proteomes" id="UP000554766"/>
    </source>
</evidence>
<sequence length="297" mass="33597">MELRRIIRVGERSFGITLPKEWVELHQLKVGSPVRVIADRDKITILPGAETGGLKKVSIKSDDVEKATRDIIAYYIEGADEIEVETRHISAVVTKIEGKLPGVVLMEEGGVLKLKIVTREDVNIDEAVRSMYTTVDAMFSLFLQMISAERRDLAGEILRLDDQLDRLYFFSLRTVKRNIIQKPELYVDYIITIKNLEHVGDAIDRATSYYLHTEVGCKEEVYQTFRKVYTFLQDAFNAFYNVDAGKALSVLLRRGELEKETLRAMCPQAAAVMHEASSIVGFAADIAEAAYSKSVRR</sequence>